<name>A0A3E2WND9_9FIRM</name>
<dbReference type="EMBL" id="QVIA01000021">
    <property type="protein sequence ID" value="RGC28207.1"/>
    <property type="molecule type" value="Genomic_DNA"/>
</dbReference>
<dbReference type="AlphaFoldDB" id="A0A3E2WND9"/>
<evidence type="ECO:0000313" key="3">
    <source>
        <dbReference type="Proteomes" id="UP000261111"/>
    </source>
</evidence>
<dbReference type="Proteomes" id="UP000261111">
    <property type="component" value="Unassembled WGS sequence"/>
</dbReference>
<feature type="transmembrane region" description="Helical" evidence="1">
    <location>
        <begin position="94"/>
        <end position="115"/>
    </location>
</feature>
<sequence>MMNKSINRIHDRISPVWDKVKKHNLLTAVIINAVFLALVLVFCEIKYETSDDYIMAAIMSGAYSGTPNPHMIFINILWGYLLLPFYYLVPQISWYLIAQLALCFCAFTAVTYLLLKRLDTIMGIMLSVLFITFFSDDAYIMVQFTKTAILAVMAGSILFLWALFHDERCRKREIAAGAALVVAGSLIRFSVIYIAGGFLLFILIVEFIQFFRHKSEGKWRKFVQIAVSGVILITAVVVAKQLDSYIYSRNEKYSFFNEYSSARAGIVDKKDYGYWAGEKEYKKLGLSENDYLLLRTWNAADPDFYNLDLLQQTKKIINDYEETLGLDRDYIKAELRARNYWSYPALWGGFILTFLTICFIKRYWGIAVISAGITYLYMVYFVVIGRIIYRIEYAVFISFFLTIIYCWDKKRCRTMQNSLEIKNICGILLILLCTYQLPTYRLNNWAQFISGDEYKSYIEDNFYESWNYDSRRYRCATYNENSFSNLKTKIISNPQDYYFLNFSTTIQVLYLADNPFFTNGEEETYQNCSFLYGVTVNFPDILDKLEVNGVDNPLRDLVNENIYLVDNLYQEKILKYLREHYYPDARMELAEEIDGFKIWKFYKY</sequence>
<comment type="caution">
    <text evidence="2">The sequence shown here is derived from an EMBL/GenBank/DDBJ whole genome shotgun (WGS) entry which is preliminary data.</text>
</comment>
<dbReference type="RefSeq" id="WP_117441142.1">
    <property type="nucleotide sequence ID" value="NZ_QVIA01000021.1"/>
</dbReference>
<feature type="transmembrane region" description="Helical" evidence="1">
    <location>
        <begin position="25"/>
        <end position="47"/>
    </location>
</feature>
<evidence type="ECO:0000313" key="2">
    <source>
        <dbReference type="EMBL" id="RGC28207.1"/>
    </source>
</evidence>
<feature type="transmembrane region" description="Helical" evidence="1">
    <location>
        <begin position="363"/>
        <end position="381"/>
    </location>
</feature>
<feature type="transmembrane region" description="Helical" evidence="1">
    <location>
        <begin position="419"/>
        <end position="437"/>
    </location>
</feature>
<keyword evidence="1" id="KW-0472">Membrane</keyword>
<keyword evidence="1" id="KW-1133">Transmembrane helix</keyword>
<feature type="transmembrane region" description="Helical" evidence="1">
    <location>
        <begin position="222"/>
        <end position="239"/>
    </location>
</feature>
<feature type="transmembrane region" description="Helical" evidence="1">
    <location>
        <begin position="122"/>
        <end position="142"/>
    </location>
</feature>
<organism evidence="2 3">
    <name type="scientific">Hungatella hathewayi</name>
    <dbReference type="NCBI Taxonomy" id="154046"/>
    <lineage>
        <taxon>Bacteria</taxon>
        <taxon>Bacillati</taxon>
        <taxon>Bacillota</taxon>
        <taxon>Clostridia</taxon>
        <taxon>Lachnospirales</taxon>
        <taxon>Lachnospiraceae</taxon>
        <taxon>Hungatella</taxon>
    </lineage>
</organism>
<feature type="transmembrane region" description="Helical" evidence="1">
    <location>
        <begin position="176"/>
        <end position="202"/>
    </location>
</feature>
<reference evidence="2 3" key="1">
    <citation type="submission" date="2018-08" db="EMBL/GenBank/DDBJ databases">
        <title>A genome reference for cultivated species of the human gut microbiota.</title>
        <authorList>
            <person name="Zou Y."/>
            <person name="Xue W."/>
            <person name="Luo G."/>
        </authorList>
    </citation>
    <scope>NUCLEOTIDE SEQUENCE [LARGE SCALE GENOMIC DNA]</scope>
    <source>
        <strain evidence="2 3">AF19-21</strain>
    </source>
</reference>
<proteinExistence type="predicted"/>
<evidence type="ECO:0008006" key="4">
    <source>
        <dbReference type="Google" id="ProtNLM"/>
    </source>
</evidence>
<keyword evidence="1" id="KW-0812">Transmembrane</keyword>
<feature type="transmembrane region" description="Helical" evidence="1">
    <location>
        <begin position="148"/>
        <end position="164"/>
    </location>
</feature>
<feature type="transmembrane region" description="Helical" evidence="1">
    <location>
        <begin position="68"/>
        <end position="88"/>
    </location>
</feature>
<evidence type="ECO:0000256" key="1">
    <source>
        <dbReference type="SAM" id="Phobius"/>
    </source>
</evidence>
<protein>
    <recommendedName>
        <fullName evidence="4">Glycosyltransferase RgtA/B/C/D-like domain-containing protein</fullName>
    </recommendedName>
</protein>
<gene>
    <name evidence="2" type="ORF">DWX41_16905</name>
</gene>
<dbReference type="GeneID" id="93333798"/>
<accession>A0A3E2WND9</accession>